<organism evidence="1 2">
    <name type="scientific">Paragonimus heterotremus</name>
    <dbReference type="NCBI Taxonomy" id="100268"/>
    <lineage>
        <taxon>Eukaryota</taxon>
        <taxon>Metazoa</taxon>
        <taxon>Spiralia</taxon>
        <taxon>Lophotrochozoa</taxon>
        <taxon>Platyhelminthes</taxon>
        <taxon>Trematoda</taxon>
        <taxon>Digenea</taxon>
        <taxon>Plagiorchiida</taxon>
        <taxon>Troglotremata</taxon>
        <taxon>Troglotrematidae</taxon>
        <taxon>Paragonimus</taxon>
    </lineage>
</organism>
<sequence length="320" mass="37099">MQTPAEIGVEEFSRFIQQQYNTREEQKEYLMRLFNSQEVQSAFAEDITCNTEECTPTTTELQIKETKMETLLKMLTFKLEYTPDYRLLTEGDTLGYVLGKYIILSEKLFHICYKRRKELKFMNSNNLKAYNRAYNENKKVLNLWCNMAFTKTAQPTSLHQFLSIVSKLVDKLADSEILYSPYWKHTILEIVQSFGAGLSSLSSESDKHLIVAFMKFLVDASLKFTEAAWRDITDKSGLQCFNGLSEGTFHLWLLLTFLKYFNEPIVDSSTVKVWCSQLEATSKKLTRAGRISNGITVQNSSCMFLMFLLRNRFMKIVCGR</sequence>
<comment type="caution">
    <text evidence="1">The sequence shown here is derived from an EMBL/GenBank/DDBJ whole genome shotgun (WGS) entry which is preliminary data.</text>
</comment>
<evidence type="ECO:0000313" key="1">
    <source>
        <dbReference type="EMBL" id="KAF5394600.1"/>
    </source>
</evidence>
<dbReference type="AlphaFoldDB" id="A0A8J4WLA7"/>
<reference evidence="1" key="1">
    <citation type="submission" date="2019-05" db="EMBL/GenBank/DDBJ databases">
        <title>Annotation for the trematode Paragonimus heterotremus.</title>
        <authorList>
            <person name="Choi Y.-J."/>
        </authorList>
    </citation>
    <scope>NUCLEOTIDE SEQUENCE</scope>
    <source>
        <strain evidence="1">LC</strain>
    </source>
</reference>
<accession>A0A8J4WLA7</accession>
<dbReference type="OrthoDB" id="6255880at2759"/>
<gene>
    <name evidence="1" type="ORF">PHET_10980</name>
</gene>
<dbReference type="EMBL" id="LUCH01018077">
    <property type="protein sequence ID" value="KAF5394600.1"/>
    <property type="molecule type" value="Genomic_DNA"/>
</dbReference>
<evidence type="ECO:0000313" key="2">
    <source>
        <dbReference type="Proteomes" id="UP000748531"/>
    </source>
</evidence>
<dbReference type="Proteomes" id="UP000748531">
    <property type="component" value="Unassembled WGS sequence"/>
</dbReference>
<proteinExistence type="predicted"/>
<keyword evidence="2" id="KW-1185">Reference proteome</keyword>
<protein>
    <submittedName>
        <fullName evidence="1">Uncharacterized protein</fullName>
    </submittedName>
</protein>
<name>A0A8J4WLA7_9TREM</name>